<name>A0A410S501_CORCK</name>
<organism evidence="1 2">
    <name type="scientific">Corallococcus coralloides</name>
    <name type="common">Myxococcus coralloides</name>
    <dbReference type="NCBI Taxonomy" id="184914"/>
    <lineage>
        <taxon>Bacteria</taxon>
        <taxon>Pseudomonadati</taxon>
        <taxon>Myxococcota</taxon>
        <taxon>Myxococcia</taxon>
        <taxon>Myxococcales</taxon>
        <taxon>Cystobacterineae</taxon>
        <taxon>Myxococcaceae</taxon>
        <taxon>Corallococcus</taxon>
    </lineage>
</organism>
<reference evidence="1 2" key="1">
    <citation type="submission" date="2018-12" db="EMBL/GenBank/DDBJ databases">
        <title>Complete Genome Sequence of the Corallopyronin A producing Myxobacterium Corallococcus coralloides B035.</title>
        <authorList>
            <person name="Bouhired S.M."/>
            <person name="Rupp O."/>
            <person name="Blom J."/>
            <person name="Schaeberle T.F."/>
            <person name="Kehraus S."/>
            <person name="Schiefer A."/>
            <person name="Pfarr K."/>
            <person name="Goesmann A."/>
            <person name="Hoerauf A."/>
            <person name="Koenig G.M."/>
        </authorList>
    </citation>
    <scope>NUCLEOTIDE SEQUENCE [LARGE SCALE GENOMIC DNA]</scope>
    <source>
        <strain evidence="1 2">B035</strain>
    </source>
</reference>
<protein>
    <submittedName>
        <fullName evidence="1">Uncharacterized protein</fullName>
    </submittedName>
</protein>
<sequence length="46" mass="5603">MHSRVLVERVAHFKRRIHAGTFHVEHVTEAAKWKCLNHFRHTRFEP</sequence>
<accession>A0A410S501</accession>
<dbReference type="Proteomes" id="UP000288758">
    <property type="component" value="Chromosome"/>
</dbReference>
<evidence type="ECO:0000313" key="1">
    <source>
        <dbReference type="EMBL" id="QAT89213.1"/>
    </source>
</evidence>
<dbReference type="EMBL" id="CP034669">
    <property type="protein sequence ID" value="QAT89213.1"/>
    <property type="molecule type" value="Genomic_DNA"/>
</dbReference>
<dbReference type="AlphaFoldDB" id="A0A410S501"/>
<proteinExistence type="predicted"/>
<gene>
    <name evidence="1" type="ORF">EJ065_7698</name>
</gene>
<evidence type="ECO:0000313" key="2">
    <source>
        <dbReference type="Proteomes" id="UP000288758"/>
    </source>
</evidence>